<organism evidence="2 3">
    <name type="scientific">Tanacetum coccineum</name>
    <dbReference type="NCBI Taxonomy" id="301880"/>
    <lineage>
        <taxon>Eukaryota</taxon>
        <taxon>Viridiplantae</taxon>
        <taxon>Streptophyta</taxon>
        <taxon>Embryophyta</taxon>
        <taxon>Tracheophyta</taxon>
        <taxon>Spermatophyta</taxon>
        <taxon>Magnoliopsida</taxon>
        <taxon>eudicotyledons</taxon>
        <taxon>Gunneridae</taxon>
        <taxon>Pentapetalae</taxon>
        <taxon>asterids</taxon>
        <taxon>campanulids</taxon>
        <taxon>Asterales</taxon>
        <taxon>Asteraceae</taxon>
        <taxon>Asteroideae</taxon>
        <taxon>Anthemideae</taxon>
        <taxon>Anthemidinae</taxon>
        <taxon>Tanacetum</taxon>
    </lineage>
</organism>
<keyword evidence="2" id="KW-0695">RNA-directed DNA polymerase</keyword>
<dbReference type="InterPro" id="IPR021109">
    <property type="entry name" value="Peptidase_aspartic_dom_sf"/>
</dbReference>
<keyword evidence="2" id="KW-0548">Nucleotidyltransferase</keyword>
<dbReference type="PANTHER" id="PTHR33067:SF31">
    <property type="entry name" value="RNA-DIRECTED DNA POLYMERASE"/>
    <property type="match status" value="1"/>
</dbReference>
<dbReference type="Gene3D" id="2.40.70.10">
    <property type="entry name" value="Acid Proteases"/>
    <property type="match status" value="2"/>
</dbReference>
<dbReference type="CDD" id="cd00303">
    <property type="entry name" value="retropepsin_like"/>
    <property type="match status" value="2"/>
</dbReference>
<keyword evidence="2" id="KW-0808">Transferase</keyword>
<dbReference type="EMBL" id="BQNB010017721">
    <property type="protein sequence ID" value="GJT66514.1"/>
    <property type="molecule type" value="Genomic_DNA"/>
</dbReference>
<reference evidence="2" key="2">
    <citation type="submission" date="2022-01" db="EMBL/GenBank/DDBJ databases">
        <authorList>
            <person name="Yamashiro T."/>
            <person name="Shiraishi A."/>
            <person name="Satake H."/>
            <person name="Nakayama K."/>
        </authorList>
    </citation>
    <scope>NUCLEOTIDE SEQUENCE</scope>
</reference>
<accession>A0ABQ5FU53</accession>
<evidence type="ECO:0000256" key="1">
    <source>
        <dbReference type="SAM" id="MobiDB-lite"/>
    </source>
</evidence>
<feature type="compositionally biased region" description="Basic residues" evidence="1">
    <location>
        <begin position="72"/>
        <end position="89"/>
    </location>
</feature>
<sequence length="1238" mass="139712">MANPDDQPMWAADYVVASTPGPAITIPATANEFTIKGNIIKIFYHGLNDITKEALNVAVEMDIREKDEKSSKKGQNRARNGRSAKRQTKLTHAINEQTSAVTTAMPAILKQFQATPPPASVKAVEEIYVTCGGPHPYYQCLIADGHTFLEYQDNIQGYVAAAAGNYNQGNAGYRPPGNNFNQNATYQAPIQQNQSVHLSELEKFKKMNDVSIKAMQNQINNVKNELRNEMQNSIQTLMSNQTNKLKNMMASFFQMNTASTSGTGSLPSNTVANSKGKLKAITTRSGLVLDGPTVHMPPPFINPEEDERVEETLKDPEHVVFSELKCKALADLGASINLMPLSMWKELGLPELISTQITLELANRDICTPKGIARDVFVPVVKISHPTPFVFVHYFVCKQVIKVAYPTSSALLIPTCSPSSIEFNDDIFDLEGDIIENLLNLDKTKDLPPYHDNQLSGNPTSISEHKTKSSSSSPTLTSIKEYDLIWEEFEAYLVIDKNSPNDDLNDTISEMFTDEHALDYSSPPLWDDYDDELFDLETVNDDTYDDPFYSKEEKIKVSKLLIDELDLPRSSDFLPFPECDSVFYEEFSEVDALSSTNNEDKDFNPPLYELLFHKEVPGLGALLLFSSKNKEKVFKPGILTSKGVHSSLLPELSHRGSKAFKVIKILESPMEIFPCSYGKDIRVLDVPSLQFKTAGLADALGNRVLYSQLMKLPDAGIVMSTQCANVANPLNVPLVLCVLILYEVSRRLHGMLSLVDPAGVREEYSEEEVAKIMAKTMEQYMSKTRADYGSEIARPKIDDKDHFELKGQFLKELRDNTFSGLDLEDANKHIEKVLEIVDLFHIPNITQDQEVILFYNGLEVPTRQILDSKGVIPSKTVADEKLPIQEMDEYSRKWHNGTSRARSSQTSDGLAAIQAQLNNLGRKLRRSMKSVSVMRLSTYLNLGLGELAHTKLTVELADRTVKYPKGIAKNVQVCIGKFVFPVDFIILDIPEDVKVPLILERPFLSIAHAKIDVFKRKITLRVGKEKIIFKSVKRASSLIKRVYMLSLREIMELDLKARLMGETLVLNRSLDPLFRDYIELNDLNEPFELRRNQGDDLMPTIEEGEVIEEFRTRDDELDIRIDDYPSYCDYDKKIHIDYAHNLKFSCMIGFEFTHANFFPLLYVNVMSKKFHNSIMKDKMVYKGNNVVGALMNIPIFVGNFSVMTDFRVLENMDAYRDEGMGDVIFGEPFLREVEIKVR</sequence>
<dbReference type="Proteomes" id="UP001151760">
    <property type="component" value="Unassembled WGS sequence"/>
</dbReference>
<protein>
    <submittedName>
        <fullName evidence="2">Reverse transcriptase domain-containing protein</fullName>
    </submittedName>
</protein>
<dbReference type="GO" id="GO:0003964">
    <property type="term" value="F:RNA-directed DNA polymerase activity"/>
    <property type="evidence" value="ECO:0007669"/>
    <property type="project" value="UniProtKB-KW"/>
</dbReference>
<comment type="caution">
    <text evidence="2">The sequence shown here is derived from an EMBL/GenBank/DDBJ whole genome shotgun (WGS) entry which is preliminary data.</text>
</comment>
<reference evidence="2" key="1">
    <citation type="journal article" date="2022" name="Int. J. Mol. Sci.">
        <title>Draft Genome of Tanacetum Coccineum: Genomic Comparison of Closely Related Tanacetum-Family Plants.</title>
        <authorList>
            <person name="Yamashiro T."/>
            <person name="Shiraishi A."/>
            <person name="Nakayama K."/>
            <person name="Satake H."/>
        </authorList>
    </citation>
    <scope>NUCLEOTIDE SEQUENCE</scope>
</reference>
<evidence type="ECO:0000313" key="2">
    <source>
        <dbReference type="EMBL" id="GJT66514.1"/>
    </source>
</evidence>
<keyword evidence="3" id="KW-1185">Reference proteome</keyword>
<name>A0ABQ5FU53_9ASTR</name>
<dbReference type="PANTHER" id="PTHR33067">
    <property type="entry name" value="RNA-DIRECTED DNA POLYMERASE-RELATED"/>
    <property type="match status" value="1"/>
</dbReference>
<feature type="region of interest" description="Disordered" evidence="1">
    <location>
        <begin position="64"/>
        <end position="91"/>
    </location>
</feature>
<feature type="region of interest" description="Disordered" evidence="1">
    <location>
        <begin position="449"/>
        <end position="475"/>
    </location>
</feature>
<evidence type="ECO:0000313" key="3">
    <source>
        <dbReference type="Proteomes" id="UP001151760"/>
    </source>
</evidence>
<proteinExistence type="predicted"/>
<gene>
    <name evidence="2" type="ORF">Tco_1017994</name>
</gene>